<evidence type="ECO:0000256" key="3">
    <source>
        <dbReference type="ARBA" id="ARBA00022771"/>
    </source>
</evidence>
<dbReference type="GO" id="GO:0000398">
    <property type="term" value="P:mRNA splicing, via spliceosome"/>
    <property type="evidence" value="ECO:0007669"/>
    <property type="project" value="TreeGrafter"/>
</dbReference>
<evidence type="ECO:0000256" key="5">
    <source>
        <dbReference type="ARBA" id="ARBA00023242"/>
    </source>
</evidence>
<feature type="region of interest" description="Disordered" evidence="8">
    <location>
        <begin position="1"/>
        <end position="83"/>
    </location>
</feature>
<feature type="domain" description="RanBP2-type" evidence="10">
    <location>
        <begin position="185"/>
        <end position="216"/>
    </location>
</feature>
<dbReference type="PANTHER" id="PTHR13948:SF3">
    <property type="entry name" value="FI21118P1"/>
    <property type="match status" value="1"/>
</dbReference>
<feature type="compositionally biased region" description="Low complexity" evidence="8">
    <location>
        <begin position="54"/>
        <end position="63"/>
    </location>
</feature>
<keyword evidence="2" id="KW-0479">Metal-binding</keyword>
<evidence type="ECO:0000259" key="9">
    <source>
        <dbReference type="PROSITE" id="PS50102"/>
    </source>
</evidence>
<proteinExistence type="predicted"/>
<dbReference type="SUPFAM" id="SSF54928">
    <property type="entry name" value="RNA-binding domain, RBD"/>
    <property type="match status" value="2"/>
</dbReference>
<protein>
    <submittedName>
        <fullName evidence="11">RNA-binding 5-like</fullName>
    </submittedName>
</protein>
<evidence type="ECO:0000256" key="6">
    <source>
        <dbReference type="PROSITE-ProRule" id="PRU00176"/>
    </source>
</evidence>
<dbReference type="InterPro" id="IPR012677">
    <property type="entry name" value="Nucleotide-bd_a/b_plait_sf"/>
</dbReference>
<dbReference type="Pfam" id="PF00641">
    <property type="entry name" value="Zn_ribbon_RanBP"/>
    <property type="match status" value="1"/>
</dbReference>
<dbReference type="InterPro" id="IPR000504">
    <property type="entry name" value="RRM_dom"/>
</dbReference>
<dbReference type="Pfam" id="PF00076">
    <property type="entry name" value="RRM_1"/>
    <property type="match status" value="1"/>
</dbReference>
<keyword evidence="12" id="KW-1185">Reference proteome</keyword>
<keyword evidence="6" id="KW-0694">RNA-binding</keyword>
<name>A0A3M7T2N2_BRAPC</name>
<dbReference type="PROSITE" id="PS50102">
    <property type="entry name" value="RRM"/>
    <property type="match status" value="1"/>
</dbReference>
<dbReference type="GO" id="GO:0008270">
    <property type="term" value="F:zinc ion binding"/>
    <property type="evidence" value="ECO:0007669"/>
    <property type="project" value="UniProtKB-KW"/>
</dbReference>
<dbReference type="GO" id="GO:0003723">
    <property type="term" value="F:RNA binding"/>
    <property type="evidence" value="ECO:0007669"/>
    <property type="project" value="UniProtKB-UniRule"/>
</dbReference>
<evidence type="ECO:0000259" key="10">
    <source>
        <dbReference type="PROSITE" id="PS50199"/>
    </source>
</evidence>
<dbReference type="PANTHER" id="PTHR13948">
    <property type="entry name" value="RNA-BINDING PROTEIN"/>
    <property type="match status" value="1"/>
</dbReference>
<dbReference type="AlphaFoldDB" id="A0A3M7T2N2"/>
<evidence type="ECO:0000313" key="11">
    <source>
        <dbReference type="EMBL" id="RNA42291.1"/>
    </source>
</evidence>
<comment type="caution">
    <text evidence="11">The sequence shown here is derived from an EMBL/GenBank/DDBJ whole genome shotgun (WGS) entry which is preliminary data.</text>
</comment>
<evidence type="ECO:0000256" key="4">
    <source>
        <dbReference type="ARBA" id="ARBA00022833"/>
    </source>
</evidence>
<keyword evidence="3 7" id="KW-0863">Zinc-finger</keyword>
<reference evidence="11 12" key="1">
    <citation type="journal article" date="2018" name="Sci. Rep.">
        <title>Genomic signatures of local adaptation to the degree of environmental predictability in rotifers.</title>
        <authorList>
            <person name="Franch-Gras L."/>
            <person name="Hahn C."/>
            <person name="Garcia-Roger E.M."/>
            <person name="Carmona M.J."/>
            <person name="Serra M."/>
            <person name="Gomez A."/>
        </authorList>
    </citation>
    <scope>NUCLEOTIDE SEQUENCE [LARGE SCALE GENOMIC DNA]</scope>
    <source>
        <strain evidence="11">HYR1</strain>
    </source>
</reference>
<comment type="subcellular location">
    <subcellularLocation>
        <location evidence="1">Nucleus</location>
    </subcellularLocation>
</comment>
<feature type="compositionally biased region" description="Basic and acidic residues" evidence="8">
    <location>
        <begin position="1"/>
        <end position="20"/>
    </location>
</feature>
<sequence>MDYKKSKFRSDRIQSGRYRDDDDDDEYYRKKRSRSRSRSRGRNSSFSDKKKTKSSSLQQQSQSNKYEENPNNPFGTSPTVEKRFGNVTPSKTLMMRQIPPQMDDNELRTELFKMAVPYKDVRLVKDRSTGLNRGFAFIEFASVDDASGWMHSTKGSVFFNNYDARAVIFFSNTADDEAYRNKLNKEDATEWDCSKCGVRNFKRRERCFKCSISREESDKRKGGEGYDYTGTEPCNTLLLRGLDALTSKEAILDSLNKLTNFTLAIKNVHIARDSLSNVVMGFAFVELNTIQVVFLSLKFNKKVCQSLKMLHFMFRSLELDLKLKFAILFYIFFSRKTLVCYMMTLEIIFVLNEKIQVESGYKELHDINCRGTDRPKNRF</sequence>
<accession>A0A3M7T2N2</accession>
<evidence type="ECO:0000313" key="12">
    <source>
        <dbReference type="Proteomes" id="UP000276133"/>
    </source>
</evidence>
<dbReference type="OrthoDB" id="29221at2759"/>
<feature type="compositionally biased region" description="Polar residues" evidence="8">
    <location>
        <begin position="69"/>
        <end position="79"/>
    </location>
</feature>
<dbReference type="STRING" id="10195.A0A3M7T2N2"/>
<dbReference type="Gene3D" id="4.10.1060.10">
    <property type="entry name" value="Zinc finger, RanBP2-type"/>
    <property type="match status" value="1"/>
</dbReference>
<evidence type="ECO:0000256" key="7">
    <source>
        <dbReference type="PROSITE-ProRule" id="PRU00322"/>
    </source>
</evidence>
<gene>
    <name evidence="11" type="ORF">BpHYR1_022332</name>
</gene>
<feature type="compositionally biased region" description="Basic residues" evidence="8">
    <location>
        <begin position="29"/>
        <end position="41"/>
    </location>
</feature>
<keyword evidence="4" id="KW-0862">Zinc</keyword>
<organism evidence="11 12">
    <name type="scientific">Brachionus plicatilis</name>
    <name type="common">Marine rotifer</name>
    <name type="synonym">Brachionus muelleri</name>
    <dbReference type="NCBI Taxonomy" id="10195"/>
    <lineage>
        <taxon>Eukaryota</taxon>
        <taxon>Metazoa</taxon>
        <taxon>Spiralia</taxon>
        <taxon>Gnathifera</taxon>
        <taxon>Rotifera</taxon>
        <taxon>Eurotatoria</taxon>
        <taxon>Monogononta</taxon>
        <taxon>Pseudotrocha</taxon>
        <taxon>Ploima</taxon>
        <taxon>Brachionidae</taxon>
        <taxon>Brachionus</taxon>
    </lineage>
</organism>
<dbReference type="SMART" id="SM00360">
    <property type="entry name" value="RRM"/>
    <property type="match status" value="2"/>
</dbReference>
<dbReference type="GO" id="GO:0005634">
    <property type="term" value="C:nucleus"/>
    <property type="evidence" value="ECO:0007669"/>
    <property type="project" value="UniProtKB-SubCell"/>
</dbReference>
<dbReference type="InterPro" id="IPR035979">
    <property type="entry name" value="RBD_domain_sf"/>
</dbReference>
<keyword evidence="5" id="KW-0539">Nucleus</keyword>
<dbReference type="Proteomes" id="UP000276133">
    <property type="component" value="Unassembled WGS sequence"/>
</dbReference>
<evidence type="ECO:0000256" key="1">
    <source>
        <dbReference type="ARBA" id="ARBA00004123"/>
    </source>
</evidence>
<evidence type="ECO:0000256" key="8">
    <source>
        <dbReference type="SAM" id="MobiDB-lite"/>
    </source>
</evidence>
<dbReference type="SMART" id="SM00547">
    <property type="entry name" value="ZnF_RBZ"/>
    <property type="match status" value="1"/>
</dbReference>
<dbReference type="PROSITE" id="PS01358">
    <property type="entry name" value="ZF_RANBP2_1"/>
    <property type="match status" value="1"/>
</dbReference>
<feature type="domain" description="RRM" evidence="9">
    <location>
        <begin position="91"/>
        <end position="167"/>
    </location>
</feature>
<dbReference type="EMBL" id="REGN01000386">
    <property type="protein sequence ID" value="RNA42291.1"/>
    <property type="molecule type" value="Genomic_DNA"/>
</dbReference>
<dbReference type="Gene3D" id="3.30.70.330">
    <property type="match status" value="2"/>
</dbReference>
<dbReference type="PROSITE" id="PS50199">
    <property type="entry name" value="ZF_RANBP2_2"/>
    <property type="match status" value="1"/>
</dbReference>
<dbReference type="InterPro" id="IPR001876">
    <property type="entry name" value="Znf_RanBP2"/>
</dbReference>
<evidence type="ECO:0000256" key="2">
    <source>
        <dbReference type="ARBA" id="ARBA00022723"/>
    </source>
</evidence>